<dbReference type="InterPro" id="IPR055066">
    <property type="entry name" value="AASDHPPT_N"/>
</dbReference>
<evidence type="ECO:0000313" key="5">
    <source>
        <dbReference type="EMBL" id="KGF73750.1"/>
    </source>
</evidence>
<dbReference type="AlphaFoldDB" id="A0A098TN48"/>
<dbReference type="GO" id="GO:0019878">
    <property type="term" value="P:lysine biosynthetic process via aminoadipic acid"/>
    <property type="evidence" value="ECO:0007669"/>
    <property type="project" value="TreeGrafter"/>
</dbReference>
<dbReference type="EMBL" id="JJML01000003">
    <property type="protein sequence ID" value="KGF73750.1"/>
    <property type="molecule type" value="Genomic_DNA"/>
</dbReference>
<feature type="domain" description="4'-phosphopantetheinyl transferase" evidence="3">
    <location>
        <begin position="133"/>
        <end position="198"/>
    </location>
</feature>
<sequence length="257" mass="29279">MDGYSASAPSKTEQWLLAPVTPELPRQQVHLWQADLVVPMAELQVLSSLLSMEENRRADRLRLELHRQRFIAARGYLRVILSRYLDLLPGQLIFTYGAHGKPILETTFSAGRLEFNLSHSHDLCTYAIALDMQVGIDLEYRRPINNVEQLAQRFFSPSEYEQLQSRTPEQRLDCFLQIWTLKEAYLKGTGWGLAGLPEVQVAWAGEAVTGLVLAESGLQWWMHQFQPQPSYLGALVVQSLSPPHLQCWRLVGPLRNS</sequence>
<comment type="similarity">
    <text evidence="1">Belongs to the P-Pant transferase superfamily. Gsp/Sfp/HetI/AcpT family.</text>
</comment>
<dbReference type="Pfam" id="PF22624">
    <property type="entry name" value="AASDHPPT_N"/>
    <property type="match status" value="1"/>
</dbReference>
<evidence type="ECO:0000313" key="6">
    <source>
        <dbReference type="Proteomes" id="UP000030170"/>
    </source>
</evidence>
<dbReference type="GO" id="GO:0008897">
    <property type="term" value="F:holo-[acyl-carrier-protein] synthase activity"/>
    <property type="evidence" value="ECO:0007669"/>
    <property type="project" value="InterPro"/>
</dbReference>
<organism evidence="5 6">
    <name type="scientific">Neosynechococcus sphagnicola sy1</name>
    <dbReference type="NCBI Taxonomy" id="1497020"/>
    <lineage>
        <taxon>Bacteria</taxon>
        <taxon>Bacillati</taxon>
        <taxon>Cyanobacteriota</taxon>
        <taxon>Cyanophyceae</taxon>
        <taxon>Neosynechococcales</taxon>
        <taxon>Neosynechococcaceae</taxon>
        <taxon>Neosynechococcus</taxon>
    </lineage>
</organism>
<dbReference type="InterPro" id="IPR008278">
    <property type="entry name" value="4-PPantetheinyl_Trfase_dom"/>
</dbReference>
<dbReference type="STRING" id="1497020.DO97_09955"/>
<evidence type="ECO:0000259" key="4">
    <source>
        <dbReference type="Pfam" id="PF22624"/>
    </source>
</evidence>
<gene>
    <name evidence="5" type="ORF">DO97_09955</name>
</gene>
<dbReference type="InterPro" id="IPR050559">
    <property type="entry name" value="P-Pant_transferase_sf"/>
</dbReference>
<dbReference type="InterPro" id="IPR037143">
    <property type="entry name" value="4-PPantetheinyl_Trfase_dom_sf"/>
</dbReference>
<evidence type="ECO:0000256" key="2">
    <source>
        <dbReference type="ARBA" id="ARBA00022679"/>
    </source>
</evidence>
<dbReference type="Gene3D" id="3.90.470.20">
    <property type="entry name" value="4'-phosphopantetheinyl transferase domain"/>
    <property type="match status" value="2"/>
</dbReference>
<feature type="domain" description="4'-phosphopantetheinyl transferase N-terminal" evidence="4">
    <location>
        <begin position="41"/>
        <end position="127"/>
    </location>
</feature>
<dbReference type="PANTHER" id="PTHR12215:SF10">
    <property type="entry name" value="L-AMINOADIPATE-SEMIALDEHYDE DEHYDROGENASE-PHOSPHOPANTETHEINYL TRANSFERASE"/>
    <property type="match status" value="1"/>
</dbReference>
<accession>A0A098TN48</accession>
<dbReference type="GO" id="GO:0005829">
    <property type="term" value="C:cytosol"/>
    <property type="evidence" value="ECO:0007669"/>
    <property type="project" value="TreeGrafter"/>
</dbReference>
<reference evidence="5 6" key="1">
    <citation type="journal article" date="2014" name="Mol. Ecol.">
        <title>Evolution of Synechococcus.</title>
        <authorList>
            <person name="Dvorak P."/>
            <person name="Casamatta D."/>
            <person name="Hasler P."/>
            <person name="Poulickova A."/>
            <person name="Ondrej V."/>
            <person name="Sanges R."/>
        </authorList>
    </citation>
    <scope>NUCLEOTIDE SEQUENCE [LARGE SCALE GENOMIC DNA]</scope>
    <source>
        <strain evidence="5 6">CAUP A 1101</strain>
    </source>
</reference>
<dbReference type="GO" id="GO:0000287">
    <property type="term" value="F:magnesium ion binding"/>
    <property type="evidence" value="ECO:0007669"/>
    <property type="project" value="InterPro"/>
</dbReference>
<evidence type="ECO:0000259" key="3">
    <source>
        <dbReference type="Pfam" id="PF01648"/>
    </source>
</evidence>
<dbReference type="SUPFAM" id="SSF56214">
    <property type="entry name" value="4'-phosphopantetheinyl transferase"/>
    <property type="match status" value="2"/>
</dbReference>
<comment type="caution">
    <text evidence="5">The sequence shown here is derived from an EMBL/GenBank/DDBJ whole genome shotgun (WGS) entry which is preliminary data.</text>
</comment>
<dbReference type="PANTHER" id="PTHR12215">
    <property type="entry name" value="PHOSPHOPANTETHEINE TRANSFERASE"/>
    <property type="match status" value="1"/>
</dbReference>
<keyword evidence="2" id="KW-0808">Transferase</keyword>
<proteinExistence type="inferred from homology"/>
<name>A0A098TN48_9CYAN</name>
<dbReference type="Pfam" id="PF01648">
    <property type="entry name" value="ACPS"/>
    <property type="match status" value="1"/>
</dbReference>
<keyword evidence="6" id="KW-1185">Reference proteome</keyword>
<evidence type="ECO:0000256" key="1">
    <source>
        <dbReference type="ARBA" id="ARBA00010990"/>
    </source>
</evidence>
<dbReference type="Proteomes" id="UP000030170">
    <property type="component" value="Unassembled WGS sequence"/>
</dbReference>
<protein>
    <submittedName>
        <fullName evidence="5">Uncharacterized protein</fullName>
    </submittedName>
</protein>